<evidence type="ECO:0000313" key="2">
    <source>
        <dbReference type="Proteomes" id="UP000218595"/>
    </source>
</evidence>
<protein>
    <recommendedName>
        <fullName evidence="3">C1q domain-containing protein</fullName>
    </recommendedName>
</protein>
<proteinExistence type="predicted"/>
<sequence length="149" mass="15740">MISVTEVEKILNKAKDSVSDTGTFTGTLPSSIPAEPKNFAANVVNIDFTGDTGMVSGVSNQHSSGNNAFIFTVPHGLKTGTHLIVNDLSPKTVGASFTRFFSGDDYQIYVGVTGALVVTQISQSHMVATFNFKTVGGKQFSGAFNIREG</sequence>
<name>A0ABM7RRM4_9PSED</name>
<organism evidence="1 2">
    <name type="scientific">Pseudomonas izuensis</name>
    <dbReference type="NCBI Taxonomy" id="2684212"/>
    <lineage>
        <taxon>Bacteria</taxon>
        <taxon>Pseudomonadati</taxon>
        <taxon>Pseudomonadota</taxon>
        <taxon>Gammaproteobacteria</taxon>
        <taxon>Pseudomonadales</taxon>
        <taxon>Pseudomonadaceae</taxon>
        <taxon>Pseudomonas</taxon>
    </lineage>
</organism>
<dbReference type="RefSeq" id="WP_096511712.1">
    <property type="nucleotide sequence ID" value="NZ_AP017423.2"/>
</dbReference>
<accession>A0ABM7RRM4</accession>
<evidence type="ECO:0008006" key="3">
    <source>
        <dbReference type="Google" id="ProtNLM"/>
    </source>
</evidence>
<dbReference type="EMBL" id="AP017423">
    <property type="protein sequence ID" value="BCX68075.1"/>
    <property type="molecule type" value="Genomic_DNA"/>
</dbReference>
<evidence type="ECO:0000313" key="1">
    <source>
        <dbReference type="EMBL" id="BCX68075.1"/>
    </source>
</evidence>
<dbReference type="Proteomes" id="UP000218595">
    <property type="component" value="Chromosome"/>
</dbReference>
<reference evidence="1 2" key="1">
    <citation type="submission" date="2016-04" db="EMBL/GenBank/DDBJ databases">
        <title>Complete genome sequence of Pseudomonas sp. LAB-08 isolated from TCE contaminated aquifer soil.</title>
        <authorList>
            <person name="Dohra H."/>
            <person name="Suzuki K."/>
            <person name="Fatma A."/>
            <person name="Inuzuka Y."/>
            <person name="Honjo M."/>
            <person name="Tashiro Y."/>
            <person name="Futamata H."/>
        </authorList>
    </citation>
    <scope>NUCLEOTIDE SEQUENCE [LARGE SCALE GENOMIC DNA]</scope>
    <source>
        <strain evidence="1 2">LAB-08</strain>
    </source>
</reference>
<keyword evidence="2" id="KW-1185">Reference proteome</keyword>
<gene>
    <name evidence="1" type="ORF">LAB08_R27150</name>
</gene>